<evidence type="ECO:0000313" key="2">
    <source>
        <dbReference type="EMBL" id="CAL4774952.1"/>
    </source>
</evidence>
<dbReference type="AlphaFoldDB" id="A0A9P1C9Y2"/>
<evidence type="ECO:0000313" key="1">
    <source>
        <dbReference type="EMBL" id="CAI3987640.1"/>
    </source>
</evidence>
<reference evidence="1" key="1">
    <citation type="submission" date="2022-10" db="EMBL/GenBank/DDBJ databases">
        <authorList>
            <person name="Chen Y."/>
            <person name="Dougan E. K."/>
            <person name="Chan C."/>
            <person name="Rhodes N."/>
            <person name="Thang M."/>
        </authorList>
    </citation>
    <scope>NUCLEOTIDE SEQUENCE</scope>
</reference>
<organism evidence="1">
    <name type="scientific">Cladocopium goreaui</name>
    <dbReference type="NCBI Taxonomy" id="2562237"/>
    <lineage>
        <taxon>Eukaryota</taxon>
        <taxon>Sar</taxon>
        <taxon>Alveolata</taxon>
        <taxon>Dinophyceae</taxon>
        <taxon>Suessiales</taxon>
        <taxon>Symbiodiniaceae</taxon>
        <taxon>Cladocopium</taxon>
    </lineage>
</organism>
<dbReference type="GO" id="GO:0016301">
    <property type="term" value="F:kinase activity"/>
    <property type="evidence" value="ECO:0007669"/>
    <property type="project" value="UniProtKB-KW"/>
</dbReference>
<proteinExistence type="predicted"/>
<accession>A0A9P1C9Y2</accession>
<protein>
    <submittedName>
        <fullName evidence="2">Calcium/calmodulin-dependent protein kinase type 1</fullName>
    </submittedName>
</protein>
<keyword evidence="2" id="KW-0808">Transferase</keyword>
<gene>
    <name evidence="1" type="ORF">C1SCF055_LOCUS14895</name>
</gene>
<dbReference type="EMBL" id="CAMXCT020001186">
    <property type="protein sequence ID" value="CAL1141015.1"/>
    <property type="molecule type" value="Genomic_DNA"/>
</dbReference>
<keyword evidence="3" id="KW-1185">Reference proteome</keyword>
<dbReference type="EMBL" id="CAMXCT010001186">
    <property type="protein sequence ID" value="CAI3987640.1"/>
    <property type="molecule type" value="Genomic_DNA"/>
</dbReference>
<name>A0A9P1C9Y2_9DINO</name>
<comment type="caution">
    <text evidence="1">The sequence shown here is derived from an EMBL/GenBank/DDBJ whole genome shotgun (WGS) entry which is preliminary data.</text>
</comment>
<reference evidence="2 3" key="2">
    <citation type="submission" date="2024-05" db="EMBL/GenBank/DDBJ databases">
        <authorList>
            <person name="Chen Y."/>
            <person name="Shah S."/>
            <person name="Dougan E. K."/>
            <person name="Thang M."/>
            <person name="Chan C."/>
        </authorList>
    </citation>
    <scope>NUCLEOTIDE SEQUENCE [LARGE SCALE GENOMIC DNA]</scope>
</reference>
<sequence>MGYRVNGLPPFQVSFSITFPEGYVGKEKMDTKFKVEADDSQVQVGVLNQLARTAKYETNKSSAPTLDADSLELHTKLEALKVIASTASPVLNKCNGRGSIDDDETTEGSERGDLVPRLLRVCSFASVLPIGSWKKRANQGKRKQYVYRHINGGFHKWGIPKMVGLQWTIPFLHG</sequence>
<evidence type="ECO:0000313" key="3">
    <source>
        <dbReference type="Proteomes" id="UP001152797"/>
    </source>
</evidence>
<keyword evidence="2" id="KW-0418">Kinase</keyword>
<dbReference type="EMBL" id="CAMXCT030001186">
    <property type="protein sequence ID" value="CAL4774952.1"/>
    <property type="molecule type" value="Genomic_DNA"/>
</dbReference>
<dbReference type="Proteomes" id="UP001152797">
    <property type="component" value="Unassembled WGS sequence"/>
</dbReference>